<name>A0A840MQE7_9PROT</name>
<proteinExistence type="predicted"/>
<accession>A0A840MQE7</accession>
<organism evidence="1 2">
    <name type="scientific">Chitinivorax tropicus</name>
    <dbReference type="NCBI Taxonomy" id="714531"/>
    <lineage>
        <taxon>Bacteria</taxon>
        <taxon>Pseudomonadati</taxon>
        <taxon>Pseudomonadota</taxon>
        <taxon>Betaproteobacteria</taxon>
        <taxon>Chitinivorax</taxon>
    </lineage>
</organism>
<evidence type="ECO:0000313" key="2">
    <source>
        <dbReference type="Proteomes" id="UP000575898"/>
    </source>
</evidence>
<sequence length="61" mass="6661">MTQPSTVNPCPRCGQPGEMKKSGSNRFWVQCSKFGKDGNCKAIATICPNKAEAVAAWNKMR</sequence>
<reference evidence="1 2" key="1">
    <citation type="submission" date="2020-08" db="EMBL/GenBank/DDBJ databases">
        <title>Genomic Encyclopedia of Type Strains, Phase IV (KMG-IV): sequencing the most valuable type-strain genomes for metagenomic binning, comparative biology and taxonomic classification.</title>
        <authorList>
            <person name="Goeker M."/>
        </authorList>
    </citation>
    <scope>NUCLEOTIDE SEQUENCE [LARGE SCALE GENOMIC DNA]</scope>
    <source>
        <strain evidence="1 2">DSM 27165</strain>
    </source>
</reference>
<dbReference type="Proteomes" id="UP000575898">
    <property type="component" value="Unassembled WGS sequence"/>
</dbReference>
<keyword evidence="2" id="KW-1185">Reference proteome</keyword>
<dbReference type="EMBL" id="JACHHY010000015">
    <property type="protein sequence ID" value="MBB5019297.1"/>
    <property type="molecule type" value="Genomic_DNA"/>
</dbReference>
<evidence type="ECO:0000313" key="1">
    <source>
        <dbReference type="EMBL" id="MBB5019297.1"/>
    </source>
</evidence>
<dbReference type="AlphaFoldDB" id="A0A840MQE7"/>
<protein>
    <submittedName>
        <fullName evidence="1">Endogenous inhibitor of DNA gyrase (YacG/DUF329 family)</fullName>
    </submittedName>
</protein>
<dbReference type="Pfam" id="PF14354">
    <property type="entry name" value="Lar_restr_allev"/>
    <property type="match status" value="1"/>
</dbReference>
<gene>
    <name evidence="1" type="ORF">HNQ59_002595</name>
</gene>
<comment type="caution">
    <text evidence="1">The sequence shown here is derived from an EMBL/GenBank/DDBJ whole genome shotgun (WGS) entry which is preliminary data.</text>
</comment>